<name>A0A919IUN6_9ACTN</name>
<proteinExistence type="predicted"/>
<gene>
    <name evidence="3" type="ORF">Acy02nite_62310</name>
</gene>
<keyword evidence="2" id="KW-0812">Transmembrane</keyword>
<protein>
    <submittedName>
        <fullName evidence="3">Uncharacterized protein</fullName>
    </submittedName>
</protein>
<keyword evidence="4" id="KW-1185">Reference proteome</keyword>
<feature type="compositionally biased region" description="Low complexity" evidence="1">
    <location>
        <begin position="178"/>
        <end position="196"/>
    </location>
</feature>
<evidence type="ECO:0000256" key="1">
    <source>
        <dbReference type="SAM" id="MobiDB-lite"/>
    </source>
</evidence>
<dbReference type="EMBL" id="BOMH01000045">
    <property type="protein sequence ID" value="GID68350.1"/>
    <property type="molecule type" value="Genomic_DNA"/>
</dbReference>
<organism evidence="3 4">
    <name type="scientific">Actinoplanes cyaneus</name>
    <dbReference type="NCBI Taxonomy" id="52696"/>
    <lineage>
        <taxon>Bacteria</taxon>
        <taxon>Bacillati</taxon>
        <taxon>Actinomycetota</taxon>
        <taxon>Actinomycetes</taxon>
        <taxon>Micromonosporales</taxon>
        <taxon>Micromonosporaceae</taxon>
        <taxon>Actinoplanes</taxon>
    </lineage>
</organism>
<feature type="region of interest" description="Disordered" evidence="1">
    <location>
        <begin position="21"/>
        <end position="69"/>
    </location>
</feature>
<evidence type="ECO:0000313" key="3">
    <source>
        <dbReference type="EMBL" id="GID68350.1"/>
    </source>
</evidence>
<feature type="region of interest" description="Disordered" evidence="1">
    <location>
        <begin position="168"/>
        <end position="215"/>
    </location>
</feature>
<keyword evidence="2" id="KW-0472">Membrane</keyword>
<dbReference type="AlphaFoldDB" id="A0A919IUN6"/>
<sequence length="388" mass="40440">MAAPGPVTVFDTVARGTYGEAASDMVDSANEKGPDPDPEAPALPEAAPVETDTELSAPEPPADAAHGEKTEHAPLAQFASRAGGRPQLAEGLPPEIQQPVDPWPVPIQGLVPPAGAQSFSDLELMRLQQPAAGSARNTRVLVTVLVVAVLALAAGAVGVVARGWSSDDKQRTPVALTSPAAVSPAAVSPSSGASVAAPPPAAGSEDTSPVPTGPVAQSIAPEYIGDLGEICEGTVYWPMMPKRSSTKVPHPILVYGDTGSGDRTTYTMFRAWFLKSKAAEKTWSTTEMVPSQVQMVACLERIAVGKKAKSCTYTSPGSGFAGGTATLYHATYRLHVRETATGKKVLEKKLEADSTECPYSLGVPDDKKAYMEVKEYTLTSTMSKLSGL</sequence>
<evidence type="ECO:0000313" key="4">
    <source>
        <dbReference type="Proteomes" id="UP000619479"/>
    </source>
</evidence>
<comment type="caution">
    <text evidence="3">The sequence shown here is derived from an EMBL/GenBank/DDBJ whole genome shotgun (WGS) entry which is preliminary data.</text>
</comment>
<feature type="transmembrane region" description="Helical" evidence="2">
    <location>
        <begin position="140"/>
        <end position="161"/>
    </location>
</feature>
<evidence type="ECO:0000256" key="2">
    <source>
        <dbReference type="SAM" id="Phobius"/>
    </source>
</evidence>
<reference evidence="3" key="1">
    <citation type="submission" date="2021-01" db="EMBL/GenBank/DDBJ databases">
        <title>Whole genome shotgun sequence of Actinoplanes cyaneus NBRC 14990.</title>
        <authorList>
            <person name="Komaki H."/>
            <person name="Tamura T."/>
        </authorList>
    </citation>
    <scope>NUCLEOTIDE SEQUENCE</scope>
    <source>
        <strain evidence="3">NBRC 14990</strain>
    </source>
</reference>
<dbReference type="Proteomes" id="UP000619479">
    <property type="component" value="Unassembled WGS sequence"/>
</dbReference>
<keyword evidence="2" id="KW-1133">Transmembrane helix</keyword>
<accession>A0A919IUN6</accession>